<dbReference type="SUPFAM" id="SSF51905">
    <property type="entry name" value="FAD/NAD(P)-binding domain"/>
    <property type="match status" value="1"/>
</dbReference>
<dbReference type="Gene3D" id="3.50.50.60">
    <property type="entry name" value="FAD/NAD(P)-binding domain"/>
    <property type="match status" value="1"/>
</dbReference>
<dbReference type="Pfam" id="PF00732">
    <property type="entry name" value="GMC_oxred_N"/>
    <property type="match status" value="1"/>
</dbReference>
<gene>
    <name evidence="3" type="ORF">YQE_10631</name>
</gene>
<dbReference type="PANTHER" id="PTHR11552:SF217">
    <property type="entry name" value="GLUCOSE DEHYDROGENASE [FAD, QUINONE]"/>
    <property type="match status" value="1"/>
</dbReference>
<protein>
    <submittedName>
        <fullName evidence="3">Uncharacterized protein</fullName>
    </submittedName>
</protein>
<proteinExistence type="inferred from homology"/>
<evidence type="ECO:0000256" key="2">
    <source>
        <dbReference type="PIRSR" id="PIRSR000137-2"/>
    </source>
</evidence>
<sequence>MNCGCAESYIGPPLTDTCGGGAFVIFMGLLDSFLRKKCEISEICQRVAPRLSPDSEYDFVVIGGGSGGAAAAGKLAQVEGWKVLLIEAGGDEPPGSQVPAMVVNYFGNPDLDWNYQTEPEPVACQGFPEKRCTWPRGKVLGGCSVINGMMYTRGTPRDYEKWVQADNPGWSYEDVLPIFKRFEDNQDIGSFVEAKYHGVNGPLTTSRFRHQPQLAFDVLRAAEEIGQNVTDDLNGEKYMGFSIAQSNTRHGVRLSSARAYVRPQRNNPNFHLMLNSTASKILLGSGKRQANMVEFIYKGATYRVRVRKEVVLAAGALNTPQILLLSGIGPKEELEKVGIAQVHNLPGVGRNLQNHVAFYMGYKLENRPATSDLDWATALDYILYQNGPMSSTGLSQVGFHQLLANREFSKRINSPYADPSGTDPDLQIFFAGYTANCATGSIGDPEDPEHPLAKKDFTVSPVALHPKSRGYVGLHSSNPLDAPKMVANYLSHPDDVRVLVAGIRVIQQLANTTILRESYGMAPDHEEYGECLSKHRKDTDAFWSCAVKYYTGPENHQACSCKMGPKSDPLAVVDNKLLIHGLNNVRIMDASAMPVLVSGNTHATIVMMAERGVDFIKEKWLEANTIEERLGQDSQRSPGVQAPVKQ</sequence>
<comment type="similarity">
    <text evidence="1">Belongs to the GMC oxidoreductase family.</text>
</comment>
<dbReference type="PANTHER" id="PTHR11552">
    <property type="entry name" value="GLUCOSE-METHANOL-CHOLINE GMC OXIDOREDUCTASE"/>
    <property type="match status" value="1"/>
</dbReference>
<keyword evidence="2" id="KW-0285">Flavoprotein</keyword>
<dbReference type="InterPro" id="IPR012132">
    <property type="entry name" value="GMC_OxRdtase"/>
</dbReference>
<feature type="non-terminal residue" evidence="3">
    <location>
        <position position="1"/>
    </location>
</feature>
<dbReference type="PIRSF" id="PIRSF000137">
    <property type="entry name" value="Alcohol_oxidase"/>
    <property type="match status" value="1"/>
</dbReference>
<dbReference type="OMA" id="QWDANAY"/>
<organism evidence="3">
    <name type="scientific">Dendroctonus ponderosae</name>
    <name type="common">Mountain pine beetle</name>
    <dbReference type="NCBI Taxonomy" id="77166"/>
    <lineage>
        <taxon>Eukaryota</taxon>
        <taxon>Metazoa</taxon>
        <taxon>Ecdysozoa</taxon>
        <taxon>Arthropoda</taxon>
        <taxon>Hexapoda</taxon>
        <taxon>Insecta</taxon>
        <taxon>Pterygota</taxon>
        <taxon>Neoptera</taxon>
        <taxon>Endopterygota</taxon>
        <taxon>Coleoptera</taxon>
        <taxon>Polyphaga</taxon>
        <taxon>Cucujiformia</taxon>
        <taxon>Curculionidae</taxon>
        <taxon>Scolytinae</taxon>
        <taxon>Dendroctonus</taxon>
    </lineage>
</organism>
<dbReference type="EMBL" id="KB741211">
    <property type="protein sequence ID" value="ENN72828.1"/>
    <property type="molecule type" value="Genomic_DNA"/>
</dbReference>
<dbReference type="Gene3D" id="3.30.560.10">
    <property type="entry name" value="Glucose Oxidase, domain 3"/>
    <property type="match status" value="1"/>
</dbReference>
<dbReference type="InterPro" id="IPR007867">
    <property type="entry name" value="GMC_OxRtase_C"/>
</dbReference>
<keyword evidence="2" id="KW-0274">FAD</keyword>
<dbReference type="PROSITE" id="PS00624">
    <property type="entry name" value="GMC_OXRED_2"/>
    <property type="match status" value="1"/>
</dbReference>
<feature type="binding site" evidence="2">
    <location>
        <position position="139"/>
    </location>
    <ligand>
        <name>FAD</name>
        <dbReference type="ChEBI" id="CHEBI:57692"/>
    </ligand>
</feature>
<name>N6T584_DENPD</name>
<dbReference type="SUPFAM" id="SSF54373">
    <property type="entry name" value="FAD-linked reductases, C-terminal domain"/>
    <property type="match status" value="1"/>
</dbReference>
<comment type="cofactor">
    <cofactor evidence="2">
        <name>FAD</name>
        <dbReference type="ChEBI" id="CHEBI:57692"/>
    </cofactor>
</comment>
<reference evidence="3" key="1">
    <citation type="journal article" date="2013" name="Genome Biol.">
        <title>Draft genome of the mountain pine beetle, Dendroctonus ponderosae Hopkins, a major forest pest.</title>
        <authorList>
            <person name="Keeling C.I."/>
            <person name="Yuen M.M."/>
            <person name="Liao N.Y."/>
            <person name="Docking T.R."/>
            <person name="Chan S.K."/>
            <person name="Taylor G.A."/>
            <person name="Palmquist D.L."/>
            <person name="Jackman S.D."/>
            <person name="Nguyen A."/>
            <person name="Li M."/>
            <person name="Henderson H."/>
            <person name="Janes J.K."/>
            <person name="Zhao Y."/>
            <person name="Pandoh P."/>
            <person name="Moore R."/>
            <person name="Sperling F.A."/>
            <person name="Huber D.P."/>
            <person name="Birol I."/>
            <person name="Jones S.J."/>
            <person name="Bohlmann J."/>
        </authorList>
    </citation>
    <scope>NUCLEOTIDE SEQUENCE</scope>
</reference>
<dbReference type="HOGENOM" id="CLU_002865_7_0_1"/>
<dbReference type="Pfam" id="PF05199">
    <property type="entry name" value="GMC_oxred_C"/>
    <property type="match status" value="1"/>
</dbReference>
<dbReference type="OrthoDB" id="269227at2759"/>
<dbReference type="InterPro" id="IPR036188">
    <property type="entry name" value="FAD/NAD-bd_sf"/>
</dbReference>
<dbReference type="GO" id="GO:0016614">
    <property type="term" value="F:oxidoreductase activity, acting on CH-OH group of donors"/>
    <property type="evidence" value="ECO:0007669"/>
    <property type="project" value="InterPro"/>
</dbReference>
<dbReference type="AlphaFoldDB" id="N6T584"/>
<accession>N6T584</accession>
<evidence type="ECO:0000256" key="1">
    <source>
        <dbReference type="ARBA" id="ARBA00010790"/>
    </source>
</evidence>
<dbReference type="GO" id="GO:0050660">
    <property type="term" value="F:flavin adenine dinucleotide binding"/>
    <property type="evidence" value="ECO:0007669"/>
    <property type="project" value="InterPro"/>
</dbReference>
<evidence type="ECO:0000313" key="3">
    <source>
        <dbReference type="EMBL" id="ENN72828.1"/>
    </source>
</evidence>
<dbReference type="InterPro" id="IPR000172">
    <property type="entry name" value="GMC_OxRdtase_N"/>
</dbReference>